<name>A0A1X0QBB3_9MICR</name>
<dbReference type="VEuPathDB" id="MicrosporidiaDB:A0H76_1990"/>
<dbReference type="VEuPathDB" id="MicrosporidiaDB:HERIO_1013"/>
<organism evidence="1 2">
    <name type="scientific">Hepatospora eriocheir</name>
    <dbReference type="NCBI Taxonomy" id="1081669"/>
    <lineage>
        <taxon>Eukaryota</taxon>
        <taxon>Fungi</taxon>
        <taxon>Fungi incertae sedis</taxon>
        <taxon>Microsporidia</taxon>
        <taxon>Hepatosporidae</taxon>
        <taxon>Hepatospora</taxon>
    </lineage>
</organism>
<dbReference type="Proteomes" id="UP000192356">
    <property type="component" value="Unassembled WGS sequence"/>
</dbReference>
<protein>
    <submittedName>
        <fullName evidence="1">Uncharacterized protein</fullName>
    </submittedName>
</protein>
<reference evidence="1 2" key="1">
    <citation type="journal article" date="2017" name="Environ. Microbiol.">
        <title>Decay of the glycolytic pathway and adaptation to intranuclear parasitism within Enterocytozoonidae microsporidia.</title>
        <authorList>
            <person name="Wiredu Boakye D."/>
            <person name="Jaroenlak P."/>
            <person name="Prachumwat A."/>
            <person name="Williams T.A."/>
            <person name="Bateman K.S."/>
            <person name="Itsathitphaisarn O."/>
            <person name="Sritunyalucksana K."/>
            <person name="Paszkiewicz K.H."/>
            <person name="Moore K.A."/>
            <person name="Stentiford G.D."/>
            <person name="Williams B.A."/>
        </authorList>
    </citation>
    <scope>NUCLEOTIDE SEQUENCE [LARGE SCALE GENOMIC DNA]</scope>
    <source>
        <strain evidence="1 2">GB1</strain>
    </source>
</reference>
<sequence>MISKITKRDDNTYYIILNYKVIELINYKIKSINKVKLDELNETEDKLNEIKVNDKVYFIKNKHLTDNKGFLYKISKKYFIKKSQIYYLVENSTIKCYDLLTNTDSVILKDKNISLFNDKCYVKKNKIIFYDGSKYIDWSDRKILALLDYKSNLITVTNRSVSLISTYSDEKMFLFSILGKYKHSQIVDNILFVITNCFIYTFNLVDNNTLNTIFILNIHSLGSEVKLNKLVKDKDFLEYQNENRDSLNQLENVLTEHIFIKNDNESEIVNVFTYENIIFYYYNNSLYSYYVLPSKSSIVSKLIVKNDKLIRIVKSKIFVYDLYLNTIKSNKTYNCTSTNLEKLEYKFRENELLISKEGNDYKINNIGLLEKIN</sequence>
<dbReference type="EMBL" id="LVKB01000042">
    <property type="protein sequence ID" value="ORD97091.1"/>
    <property type="molecule type" value="Genomic_DNA"/>
</dbReference>
<gene>
    <name evidence="1" type="ORF">HERIO_1013</name>
</gene>
<dbReference type="AlphaFoldDB" id="A0A1X0QBB3"/>
<evidence type="ECO:0000313" key="1">
    <source>
        <dbReference type="EMBL" id="ORD97091.1"/>
    </source>
</evidence>
<proteinExistence type="predicted"/>
<accession>A0A1X0QBB3</accession>
<keyword evidence="2" id="KW-1185">Reference proteome</keyword>
<evidence type="ECO:0000313" key="2">
    <source>
        <dbReference type="Proteomes" id="UP000192356"/>
    </source>
</evidence>
<comment type="caution">
    <text evidence="1">The sequence shown here is derived from an EMBL/GenBank/DDBJ whole genome shotgun (WGS) entry which is preliminary data.</text>
</comment>